<dbReference type="AlphaFoldDB" id="A0A1F7IB56"/>
<evidence type="ECO:0000313" key="3">
    <source>
        <dbReference type="Proteomes" id="UP000177698"/>
    </source>
</evidence>
<protein>
    <recommendedName>
        <fullName evidence="4">Type II secretion system protein GspI C-terminal domain-containing protein</fullName>
    </recommendedName>
</protein>
<dbReference type="STRING" id="1802056.A2954_00220"/>
<proteinExistence type="predicted"/>
<reference evidence="2 3" key="1">
    <citation type="journal article" date="2016" name="Nat. Commun.">
        <title>Thousands of microbial genomes shed light on interconnected biogeochemical processes in an aquifer system.</title>
        <authorList>
            <person name="Anantharaman K."/>
            <person name="Brown C.T."/>
            <person name="Hug L.A."/>
            <person name="Sharon I."/>
            <person name="Castelle C.J."/>
            <person name="Probst A.J."/>
            <person name="Thomas B.C."/>
            <person name="Singh A."/>
            <person name="Wilkins M.J."/>
            <person name="Karaoz U."/>
            <person name="Brodie E.L."/>
            <person name="Williams K.H."/>
            <person name="Hubbard S.S."/>
            <person name="Banfield J.F."/>
        </authorList>
    </citation>
    <scope>NUCLEOTIDE SEQUENCE [LARGE SCALE GENOMIC DNA]</scope>
</reference>
<keyword evidence="1" id="KW-0812">Transmembrane</keyword>
<feature type="transmembrane region" description="Helical" evidence="1">
    <location>
        <begin position="13"/>
        <end position="35"/>
    </location>
</feature>
<dbReference type="EMBL" id="MGAG01000023">
    <property type="protein sequence ID" value="OGK40589.1"/>
    <property type="molecule type" value="Genomic_DNA"/>
</dbReference>
<dbReference type="InterPro" id="IPR012902">
    <property type="entry name" value="N_methyl_site"/>
</dbReference>
<keyword evidence="1" id="KW-1133">Transmembrane helix</keyword>
<comment type="caution">
    <text evidence="2">The sequence shown here is derived from an EMBL/GenBank/DDBJ whole genome shotgun (WGS) entry which is preliminary data.</text>
</comment>
<dbReference type="Pfam" id="PF07963">
    <property type="entry name" value="N_methyl"/>
    <property type="match status" value="1"/>
</dbReference>
<name>A0A1F7IB56_9BACT</name>
<gene>
    <name evidence="2" type="ORF">A2954_00220</name>
</gene>
<evidence type="ECO:0000313" key="2">
    <source>
        <dbReference type="EMBL" id="OGK40589.1"/>
    </source>
</evidence>
<evidence type="ECO:0008006" key="4">
    <source>
        <dbReference type="Google" id="ProtNLM"/>
    </source>
</evidence>
<accession>A0A1F7IB56</accession>
<organism evidence="2 3">
    <name type="scientific">Candidatus Roizmanbacteria bacterium RIFCSPLOWO2_01_FULL_37_12</name>
    <dbReference type="NCBI Taxonomy" id="1802056"/>
    <lineage>
        <taxon>Bacteria</taxon>
        <taxon>Candidatus Roizmaniibacteriota</taxon>
    </lineage>
</organism>
<dbReference type="Proteomes" id="UP000177698">
    <property type="component" value="Unassembled WGS sequence"/>
</dbReference>
<keyword evidence="1" id="KW-0472">Membrane</keyword>
<sequence length="157" mass="17950">MVKKNASFSLIELLVFVSILSIFFIMAASVVTVSLRNMKFNEHKIKATHYANQLEEWLRTQKEIDWVSFTQSASQQGDVFNNFQTTFCFNSSPIDNWQNLDSCTAYDLDSLFKREVVFTSESVLNFIGQVNVAIIVSWDELGQVKSVVNNTVFTILE</sequence>
<evidence type="ECO:0000256" key="1">
    <source>
        <dbReference type="SAM" id="Phobius"/>
    </source>
</evidence>